<accession>A0A8S5QSC9</accession>
<dbReference type="SUPFAM" id="SSF52309">
    <property type="entry name" value="N-(deoxy)ribosyltransferase-like"/>
    <property type="match status" value="1"/>
</dbReference>
<evidence type="ECO:0000313" key="1">
    <source>
        <dbReference type="EMBL" id="DAE21866.1"/>
    </source>
</evidence>
<name>A0A8S5QSC9_9CAUD</name>
<proteinExistence type="predicted"/>
<sequence length="104" mass="11962">MKKYGFISQPMRGLTSEQITAAREKAVKYLTEHGYEVLETYFADEFEKSNAPNKPLLYLGESIKYLAKASIAYFCNGWEDARGCRVEWKAAQEYGVEVVYEKDV</sequence>
<organism evidence="1">
    <name type="scientific">Podoviridae sp. ctxkP1</name>
    <dbReference type="NCBI Taxonomy" id="2826591"/>
    <lineage>
        <taxon>Viruses</taxon>
        <taxon>Duplodnaviria</taxon>
        <taxon>Heunggongvirae</taxon>
        <taxon>Uroviricota</taxon>
        <taxon>Caudoviricetes</taxon>
    </lineage>
</organism>
<dbReference type="EMBL" id="BK015719">
    <property type="protein sequence ID" value="DAE21866.1"/>
    <property type="molecule type" value="Genomic_DNA"/>
</dbReference>
<protein>
    <submittedName>
        <fullName evidence="1">N-deoxyribosyltransferase</fullName>
    </submittedName>
</protein>
<reference evidence="1" key="1">
    <citation type="journal article" date="2021" name="Proc. Natl. Acad. Sci. U.S.A.">
        <title>A Catalog of Tens of Thousands of Viruses from Human Metagenomes Reveals Hidden Associations with Chronic Diseases.</title>
        <authorList>
            <person name="Tisza M.J."/>
            <person name="Buck C.B."/>
        </authorList>
    </citation>
    <scope>NUCLEOTIDE SEQUENCE</scope>
    <source>
        <strain evidence="1">CtxkP1</strain>
    </source>
</reference>
<dbReference type="InterPro" id="IPR025518">
    <property type="entry name" value="DUF4406"/>
</dbReference>
<dbReference type="Pfam" id="PF14359">
    <property type="entry name" value="DUF4406"/>
    <property type="match status" value="1"/>
</dbReference>